<evidence type="ECO:0000259" key="2">
    <source>
        <dbReference type="Pfam" id="PF13175"/>
    </source>
</evidence>
<dbReference type="RefSeq" id="WP_218466331.1">
    <property type="nucleotide sequence ID" value="NZ_JADRCR010000002.1"/>
</dbReference>
<organism evidence="4 5">
    <name type="scientific">Limnobaculum allomyrinae</name>
    <dbReference type="NCBI Taxonomy" id="2791986"/>
    <lineage>
        <taxon>Bacteria</taxon>
        <taxon>Pseudomonadati</taxon>
        <taxon>Pseudomonadota</taxon>
        <taxon>Gammaproteobacteria</taxon>
        <taxon>Enterobacterales</taxon>
        <taxon>Budviciaceae</taxon>
        <taxon>Limnobaculum</taxon>
    </lineage>
</organism>
<feature type="domain" description="Endonuclease GajA/Old nuclease/RecF-like AAA" evidence="2">
    <location>
        <begin position="217"/>
        <end position="454"/>
    </location>
</feature>
<gene>
    <name evidence="4" type="ORF">I2494_06800</name>
</gene>
<feature type="compositionally biased region" description="Basic and acidic residues" evidence="1">
    <location>
        <begin position="595"/>
        <end position="604"/>
    </location>
</feature>
<dbReference type="Pfam" id="PF13175">
    <property type="entry name" value="AAA_15"/>
    <property type="match status" value="2"/>
</dbReference>
<feature type="domain" description="Endonuclease GajA/Old nuclease/RecF-like AAA" evidence="2">
    <location>
        <begin position="1"/>
        <end position="49"/>
    </location>
</feature>
<evidence type="ECO:0000259" key="3">
    <source>
        <dbReference type="Pfam" id="PF20469"/>
    </source>
</evidence>
<evidence type="ECO:0000313" key="5">
    <source>
        <dbReference type="Proteomes" id="UP001296921"/>
    </source>
</evidence>
<dbReference type="CDD" id="cd01026">
    <property type="entry name" value="TOPRIM_OLD"/>
    <property type="match status" value="1"/>
</dbReference>
<dbReference type="PANTHER" id="PTHR43581">
    <property type="entry name" value="ATP/GTP PHOSPHATASE"/>
    <property type="match status" value="1"/>
</dbReference>
<keyword evidence="5" id="KW-1185">Reference proteome</keyword>
<evidence type="ECO:0000256" key="1">
    <source>
        <dbReference type="SAM" id="MobiDB-lite"/>
    </source>
</evidence>
<proteinExistence type="predicted"/>
<dbReference type="PANTHER" id="PTHR43581:SF2">
    <property type="entry name" value="EXCINUCLEASE ATPASE SUBUNIT"/>
    <property type="match status" value="1"/>
</dbReference>
<dbReference type="InterPro" id="IPR051396">
    <property type="entry name" value="Bact_Antivir_Def_Nuclease"/>
</dbReference>
<dbReference type="Proteomes" id="UP001296921">
    <property type="component" value="Unassembled WGS sequence"/>
</dbReference>
<dbReference type="InterPro" id="IPR034139">
    <property type="entry name" value="TOPRIM_OLD"/>
</dbReference>
<accession>A0ABS1INV8</accession>
<feature type="domain" description="OLD protein-like TOPRIM" evidence="3">
    <location>
        <begin position="510"/>
        <end position="574"/>
    </location>
</feature>
<dbReference type="Pfam" id="PF20469">
    <property type="entry name" value="OLD-like_TOPRIM"/>
    <property type="match status" value="1"/>
</dbReference>
<feature type="region of interest" description="Disordered" evidence="1">
    <location>
        <begin position="587"/>
        <end position="608"/>
    </location>
</feature>
<evidence type="ECO:0000313" key="4">
    <source>
        <dbReference type="EMBL" id="MBK5143430.1"/>
    </source>
</evidence>
<dbReference type="InterPro" id="IPR041685">
    <property type="entry name" value="AAA_GajA/Old/RecF-like"/>
</dbReference>
<reference evidence="4 5" key="1">
    <citation type="submission" date="2020-11" db="EMBL/GenBank/DDBJ databases">
        <title>Insectihabitans protaetiae gen. nov. sp. nov. and Insectihabitans allomyrinae sp. nov., isolated from larvae of Protaetia brevitarsis seulensis and Allomyrina dichotoma, respectively.</title>
        <authorList>
            <person name="Lee S.D."/>
            <person name="Byeon Y.-S."/>
            <person name="Kim S.-M."/>
            <person name="Yang H.L."/>
            <person name="Kim I.S."/>
        </authorList>
    </citation>
    <scope>NUCLEOTIDE SEQUENCE [LARGE SCALE GENOMIC DNA]</scope>
    <source>
        <strain evidence="4 5">BWR-B9</strain>
    </source>
</reference>
<sequence>MRIKFVEITNFRKLKSMHLDFDKKTTILVGANNSGKTSAMLALRIFLLSPSRLALRDITIANWTKIDLLGDEWEVDREPTVDLNALLPSLDVWLDVPISEIQHVVHILPTLDWSGGLLGVRLSFRIKDLDKLKAEYLTQRAAARDASISGPNGERIKIALWPGSLTDFLERRLRTHLELLAYPLDPCSVTRPSKDGLATPQTLPVGVLAFDHPPFKNLIKIDEIAAQRDFADAGGNDYDENKNEAATRRFKRRLSDQLRSYYDRHLDPSKTPSEKDYEALGAIQAAERSFDARLEAGFSAAFEELEDLGYPGMNNPKLKISTLLRATDGLKHGSSVQYQVADPSGDGTKTLKLPEDYSGLGYQNLIAMVFMLMGFRDEWMRVEKAGIIEGTDVSHEIQPLHLVFVEEPEAHLHAQVQQVFINKAYNLLRKHNDLGDKNTYCTQLIVSTHSSHVAHEADFANLRYFRRRLAANKGETPTTTVANLSYIFGDGDDTKRFVKRYLKATHCDLFFADGVIFVEGQAERILVPHFIRHHFPELSRRYVTLLELGGSHAHSFRDLVDVLGIATLIISDLDATILTKLTDKNGNETTRWKSTRPEQGKEQKTANSVLKKWHPQKELIDELITLPPEAHSSSAGGDYELYVAYQKPVKDPRNGNAMIIPRTFEDALIIENLVTMAKVEGSVTSANIRDIVAQNLSSDDLEDELFDLLKTAEKAAFALDCLMLEDPKTLMPPSYIADGLKWFERAVGKDIADSEIKEEAVHDED</sequence>
<protein>
    <submittedName>
        <fullName evidence="4">AAA family ATPase</fullName>
    </submittedName>
</protein>
<name>A0ABS1INV8_9GAMM</name>
<comment type="caution">
    <text evidence="4">The sequence shown here is derived from an EMBL/GenBank/DDBJ whole genome shotgun (WGS) entry which is preliminary data.</text>
</comment>
<dbReference type="EMBL" id="JADRCR010000002">
    <property type="protein sequence ID" value="MBK5143430.1"/>
    <property type="molecule type" value="Genomic_DNA"/>
</dbReference>